<sequence>MAISDLPKPGPLSAAQIALVKTTVPGLQAKGPEIAKCMYKGMLGANPDLKNLFNNTKQQRGDQASALSRVVTTYAEHLEDLTPLMPMIERLCHKHTTINLQPEQYTIVGKHLFEAFAEVLGKDVYTDEVHEAWVAAYWQLSHLCIDREVELYKDAAWISWKDFVVQSKVKESEEITSFYLVPKDGSPLPSYKPGQYVSVQHFIDSLGFKQSRQYSLSEAPNPKHFRISVRRDKGAEKGIPGCMSSLLHDSVNEGDTLEVAFPYGEFFLDDSSSPVVLISAGVGLTPLTSMLQSILNASNPRPVSWIQVVHSQNDHALNEETRQLLKAHPSNVRKTIFYSDPGAAVAGEQFDITGRMDLAKVDDETLRLGQSDAQYYICGPQDFMAGMGKALLDKGVDRARVHTEVFGAAAAPI</sequence>
<dbReference type="AlphaFoldDB" id="A0AAD5UZ63"/>
<dbReference type="GO" id="GO:0046210">
    <property type="term" value="P:nitric oxide catabolic process"/>
    <property type="evidence" value="ECO:0007669"/>
    <property type="project" value="TreeGrafter"/>
</dbReference>
<keyword evidence="6" id="KW-0349">Heme</keyword>
<dbReference type="CDD" id="cd06184">
    <property type="entry name" value="flavohem_like_fad_nad_binding"/>
    <property type="match status" value="1"/>
</dbReference>
<dbReference type="GO" id="GO:0008941">
    <property type="term" value="F:nitric oxide dioxygenase NAD(P)H activity"/>
    <property type="evidence" value="ECO:0007669"/>
    <property type="project" value="UniProtKB-EC"/>
</dbReference>
<evidence type="ECO:0000313" key="19">
    <source>
        <dbReference type="EMBL" id="KAJ3478355.1"/>
    </source>
</evidence>
<dbReference type="PRINTS" id="PR00410">
    <property type="entry name" value="PHEHYDRXLASE"/>
</dbReference>
<dbReference type="SUPFAM" id="SSF46458">
    <property type="entry name" value="Globin-like"/>
    <property type="match status" value="1"/>
</dbReference>
<dbReference type="FunFam" id="2.40.30.10:FF:000034">
    <property type="entry name" value="Flavohemoprotein"/>
    <property type="match status" value="1"/>
</dbReference>
<evidence type="ECO:0000256" key="11">
    <source>
        <dbReference type="ARBA" id="ARBA00023002"/>
    </source>
</evidence>
<evidence type="ECO:0000313" key="20">
    <source>
        <dbReference type="Proteomes" id="UP001212997"/>
    </source>
</evidence>
<dbReference type="EC" id="1.14.12.17" evidence="4"/>
<keyword evidence="20" id="KW-1185">Reference proteome</keyword>
<dbReference type="EMBL" id="JANAWD010000518">
    <property type="protein sequence ID" value="KAJ3478355.1"/>
    <property type="molecule type" value="Genomic_DNA"/>
</dbReference>
<evidence type="ECO:0000256" key="15">
    <source>
        <dbReference type="ARBA" id="ARBA00049433"/>
    </source>
</evidence>
<dbReference type="InterPro" id="IPR017927">
    <property type="entry name" value="FAD-bd_FR_type"/>
</dbReference>
<gene>
    <name evidence="19" type="ORF">NLI96_g9817</name>
</gene>
<dbReference type="PANTHER" id="PTHR43396">
    <property type="entry name" value="FLAVOHEMOPROTEIN"/>
    <property type="match status" value="1"/>
</dbReference>
<evidence type="ECO:0000256" key="14">
    <source>
        <dbReference type="ARBA" id="ARBA00048649"/>
    </source>
</evidence>
<dbReference type="GO" id="GO:0071949">
    <property type="term" value="F:FAD binding"/>
    <property type="evidence" value="ECO:0007669"/>
    <property type="project" value="TreeGrafter"/>
</dbReference>
<evidence type="ECO:0000256" key="16">
    <source>
        <dbReference type="ARBA" id="ARBA00056398"/>
    </source>
</evidence>
<dbReference type="Gene3D" id="1.10.490.10">
    <property type="entry name" value="Globins"/>
    <property type="match status" value="1"/>
</dbReference>
<name>A0AAD5UZ63_9APHY</name>
<dbReference type="InterPro" id="IPR012292">
    <property type="entry name" value="Globin/Proto"/>
</dbReference>
<keyword evidence="11" id="KW-0560">Oxidoreductase</keyword>
<keyword evidence="12" id="KW-0408">Iron</keyword>
<evidence type="ECO:0000256" key="12">
    <source>
        <dbReference type="ARBA" id="ARBA00023004"/>
    </source>
</evidence>
<dbReference type="PRINTS" id="PR00371">
    <property type="entry name" value="FPNCR"/>
</dbReference>
<evidence type="ECO:0000256" key="13">
    <source>
        <dbReference type="ARBA" id="ARBA00023027"/>
    </source>
</evidence>
<evidence type="ECO:0000259" key="17">
    <source>
        <dbReference type="PROSITE" id="PS01033"/>
    </source>
</evidence>
<dbReference type="CDD" id="cd08922">
    <property type="entry name" value="FHb-globin"/>
    <property type="match status" value="1"/>
</dbReference>
<evidence type="ECO:0000259" key="18">
    <source>
        <dbReference type="PROSITE" id="PS51384"/>
    </source>
</evidence>
<comment type="caution">
    <text evidence="19">The sequence shown here is derived from an EMBL/GenBank/DDBJ whole genome shotgun (WGS) entry which is preliminary data.</text>
</comment>
<dbReference type="PROSITE" id="PS51384">
    <property type="entry name" value="FAD_FR"/>
    <property type="match status" value="1"/>
</dbReference>
<reference evidence="19" key="1">
    <citation type="submission" date="2022-07" db="EMBL/GenBank/DDBJ databases">
        <title>Genome Sequence of Physisporinus lineatus.</title>
        <authorList>
            <person name="Buettner E."/>
        </authorList>
    </citation>
    <scope>NUCLEOTIDE SEQUENCE</scope>
    <source>
        <strain evidence="19">VT162</strain>
    </source>
</reference>
<keyword evidence="5" id="KW-0216">Detoxification</keyword>
<dbReference type="FunFam" id="3.40.50.80:FF:000010">
    <property type="entry name" value="Flavohemoprotein"/>
    <property type="match status" value="1"/>
</dbReference>
<dbReference type="PROSITE" id="PS01033">
    <property type="entry name" value="GLOBIN"/>
    <property type="match status" value="1"/>
</dbReference>
<evidence type="ECO:0000256" key="4">
    <source>
        <dbReference type="ARBA" id="ARBA00012229"/>
    </source>
</evidence>
<comment type="catalytic activity">
    <reaction evidence="14">
        <text>2 nitric oxide + NADH + 2 O2 = 2 nitrate + NAD(+) + H(+)</text>
        <dbReference type="Rhea" id="RHEA:19469"/>
        <dbReference type="ChEBI" id="CHEBI:15378"/>
        <dbReference type="ChEBI" id="CHEBI:15379"/>
        <dbReference type="ChEBI" id="CHEBI:16480"/>
        <dbReference type="ChEBI" id="CHEBI:17632"/>
        <dbReference type="ChEBI" id="CHEBI:57540"/>
        <dbReference type="ChEBI" id="CHEBI:57945"/>
        <dbReference type="EC" id="1.14.12.17"/>
    </reaction>
</comment>
<dbReference type="InterPro" id="IPR039261">
    <property type="entry name" value="FNR_nucleotide-bd"/>
</dbReference>
<dbReference type="Gene3D" id="3.40.50.80">
    <property type="entry name" value="Nucleotide-binding domain of ferredoxin-NADP reductase (FNR) module"/>
    <property type="match status" value="1"/>
</dbReference>
<keyword evidence="13" id="KW-0520">NAD</keyword>
<dbReference type="InterPro" id="IPR017938">
    <property type="entry name" value="Riboflavin_synthase-like_b-brl"/>
</dbReference>
<protein>
    <recommendedName>
        <fullName evidence="4">nitric oxide dioxygenase</fullName>
        <ecNumber evidence="4">1.14.12.17</ecNumber>
    </recommendedName>
</protein>
<evidence type="ECO:0000256" key="10">
    <source>
        <dbReference type="ARBA" id="ARBA00022857"/>
    </source>
</evidence>
<evidence type="ECO:0000256" key="5">
    <source>
        <dbReference type="ARBA" id="ARBA00022575"/>
    </source>
</evidence>
<evidence type="ECO:0000256" key="3">
    <source>
        <dbReference type="ARBA" id="ARBA00006401"/>
    </source>
</evidence>
<comment type="cofactor">
    <cofactor evidence="2">
        <name>FAD</name>
        <dbReference type="ChEBI" id="CHEBI:57692"/>
    </cofactor>
</comment>
<dbReference type="GO" id="GO:0009636">
    <property type="term" value="P:response to toxic substance"/>
    <property type="evidence" value="ECO:0007669"/>
    <property type="project" value="UniProtKB-KW"/>
</dbReference>
<dbReference type="Proteomes" id="UP001212997">
    <property type="component" value="Unassembled WGS sequence"/>
</dbReference>
<dbReference type="Pfam" id="PF00042">
    <property type="entry name" value="Globin"/>
    <property type="match status" value="1"/>
</dbReference>
<dbReference type="Pfam" id="PF00175">
    <property type="entry name" value="NAD_binding_1"/>
    <property type="match status" value="1"/>
</dbReference>
<organism evidence="19 20">
    <name type="scientific">Meripilus lineatus</name>
    <dbReference type="NCBI Taxonomy" id="2056292"/>
    <lineage>
        <taxon>Eukaryota</taxon>
        <taxon>Fungi</taxon>
        <taxon>Dikarya</taxon>
        <taxon>Basidiomycota</taxon>
        <taxon>Agaricomycotina</taxon>
        <taxon>Agaricomycetes</taxon>
        <taxon>Polyporales</taxon>
        <taxon>Meripilaceae</taxon>
        <taxon>Meripilus</taxon>
    </lineage>
</organism>
<comment type="function">
    <text evidence="16">In the presence of oxygen and NADH, it has NADH oxidase activity, which leads to the generation of superoxide and H(2)O(2). Under anaerobic conditions, it also exhibits nitric oxide reductase and FAD reductase activities. However, all these reactions are much lower than NOD activity.</text>
</comment>
<dbReference type="FunFam" id="1.10.490.10:FF:000003">
    <property type="entry name" value="Flavohemoprotein"/>
    <property type="match status" value="1"/>
</dbReference>
<evidence type="ECO:0000256" key="9">
    <source>
        <dbReference type="ARBA" id="ARBA00022827"/>
    </source>
</evidence>
<comment type="similarity">
    <text evidence="3">In the C-terminal section; belongs to the flavoprotein pyridine nucleotide cytochrome reductase family.</text>
</comment>
<dbReference type="PANTHER" id="PTHR43396:SF3">
    <property type="entry name" value="FLAVOHEMOPROTEIN"/>
    <property type="match status" value="1"/>
</dbReference>
<feature type="domain" description="Globin" evidence="17">
    <location>
        <begin position="11"/>
        <end position="149"/>
    </location>
</feature>
<dbReference type="InterPro" id="IPR000971">
    <property type="entry name" value="Globin"/>
</dbReference>
<dbReference type="SUPFAM" id="SSF52343">
    <property type="entry name" value="Ferredoxin reductase-like, C-terminal NADP-linked domain"/>
    <property type="match status" value="1"/>
</dbReference>
<dbReference type="GO" id="GO:0046872">
    <property type="term" value="F:metal ion binding"/>
    <property type="evidence" value="ECO:0007669"/>
    <property type="project" value="UniProtKB-KW"/>
</dbReference>
<evidence type="ECO:0000256" key="2">
    <source>
        <dbReference type="ARBA" id="ARBA00001974"/>
    </source>
</evidence>
<feature type="domain" description="FAD-binding FR-type" evidence="18">
    <location>
        <begin position="158"/>
        <end position="269"/>
    </location>
</feature>
<evidence type="ECO:0000256" key="1">
    <source>
        <dbReference type="ARBA" id="ARBA00001970"/>
    </source>
</evidence>
<keyword evidence="9" id="KW-0274">FAD</keyword>
<proteinExistence type="inferred from homology"/>
<dbReference type="InterPro" id="IPR001433">
    <property type="entry name" value="OxRdtase_FAD/NAD-bd"/>
</dbReference>
<dbReference type="Gene3D" id="2.40.30.10">
    <property type="entry name" value="Translation factors"/>
    <property type="match status" value="1"/>
</dbReference>
<keyword evidence="10" id="KW-0521">NADP</keyword>
<dbReference type="GO" id="GO:0020037">
    <property type="term" value="F:heme binding"/>
    <property type="evidence" value="ECO:0007669"/>
    <property type="project" value="InterPro"/>
</dbReference>
<accession>A0AAD5UZ63</accession>
<comment type="cofactor">
    <cofactor evidence="1">
        <name>heme b</name>
        <dbReference type="ChEBI" id="CHEBI:60344"/>
    </cofactor>
</comment>
<evidence type="ECO:0000256" key="8">
    <source>
        <dbReference type="ARBA" id="ARBA00022723"/>
    </source>
</evidence>
<evidence type="ECO:0000256" key="6">
    <source>
        <dbReference type="ARBA" id="ARBA00022617"/>
    </source>
</evidence>
<dbReference type="NCBIfam" id="NF009805">
    <property type="entry name" value="PRK13289.1"/>
    <property type="match status" value="1"/>
</dbReference>
<comment type="catalytic activity">
    <reaction evidence="15">
        <text>2 nitric oxide + NADPH + 2 O2 = 2 nitrate + NADP(+) + H(+)</text>
        <dbReference type="Rhea" id="RHEA:19465"/>
        <dbReference type="ChEBI" id="CHEBI:15378"/>
        <dbReference type="ChEBI" id="CHEBI:15379"/>
        <dbReference type="ChEBI" id="CHEBI:16480"/>
        <dbReference type="ChEBI" id="CHEBI:17632"/>
        <dbReference type="ChEBI" id="CHEBI:57783"/>
        <dbReference type="ChEBI" id="CHEBI:58349"/>
        <dbReference type="EC" id="1.14.12.17"/>
    </reaction>
</comment>
<keyword evidence="8" id="KW-0479">Metal-binding</keyword>
<dbReference type="SUPFAM" id="SSF63380">
    <property type="entry name" value="Riboflavin synthase domain-like"/>
    <property type="match status" value="1"/>
</dbReference>
<dbReference type="GO" id="GO:0019825">
    <property type="term" value="F:oxygen binding"/>
    <property type="evidence" value="ECO:0007669"/>
    <property type="project" value="InterPro"/>
</dbReference>
<keyword evidence="7" id="KW-0285">Flavoprotein</keyword>
<dbReference type="InterPro" id="IPR009050">
    <property type="entry name" value="Globin-like_sf"/>
</dbReference>
<dbReference type="InterPro" id="IPR001709">
    <property type="entry name" value="Flavoprot_Pyr_Nucl_cyt_Rdtase"/>
</dbReference>
<evidence type="ECO:0000256" key="7">
    <source>
        <dbReference type="ARBA" id="ARBA00022630"/>
    </source>
</evidence>
<dbReference type="GO" id="GO:0071500">
    <property type="term" value="P:cellular response to nitrosative stress"/>
    <property type="evidence" value="ECO:0007669"/>
    <property type="project" value="TreeGrafter"/>
</dbReference>